<dbReference type="PRINTS" id="PR00476">
    <property type="entry name" value="PHFRCTKINASE"/>
</dbReference>
<keyword evidence="5 12" id="KW-0479">Metal-binding</keyword>
<dbReference type="AlphaFoldDB" id="A0AAE1KG90"/>
<evidence type="ECO:0000256" key="1">
    <source>
        <dbReference type="ARBA" id="ARBA00001946"/>
    </source>
</evidence>
<keyword evidence="16" id="KW-1185">Reference proteome</keyword>
<feature type="binding site" evidence="12">
    <location>
        <position position="189"/>
    </location>
    <ligand>
        <name>Mg(2+)</name>
        <dbReference type="ChEBI" id="CHEBI:18420"/>
        <note>catalytic</note>
    </ligand>
</feature>
<dbReference type="Gene3D" id="3.40.50.450">
    <property type="match status" value="1"/>
</dbReference>
<keyword evidence="9 12" id="KW-0460">Magnesium</keyword>
<keyword evidence="3 12" id="KW-0021">Allosteric enzyme</keyword>
<comment type="function">
    <text evidence="2 12">Catalyzes the phosphorylation of D-fructose 6-phosphate to fructose 1,6-bisphosphate by ATP, the first committing step of glycolysis.</text>
</comment>
<feature type="active site" description="Proton acceptor" evidence="12">
    <location>
        <position position="219"/>
    </location>
</feature>
<reference evidence="15" key="1">
    <citation type="submission" date="2023-10" db="EMBL/GenBank/DDBJ databases">
        <title>Chromosome-level genome of the transformable northern wattle, Acacia crassicarpa.</title>
        <authorList>
            <person name="Massaro I."/>
            <person name="Sinha N.R."/>
            <person name="Poethig S."/>
            <person name="Leichty A.R."/>
        </authorList>
    </citation>
    <scope>NUCLEOTIDE SEQUENCE</scope>
    <source>
        <strain evidence="15">Acra3RX</strain>
        <tissue evidence="15">Leaf</tissue>
    </source>
</reference>
<feature type="binding site" evidence="12">
    <location>
        <begin position="375"/>
        <end position="378"/>
    </location>
    <ligand>
        <name>substrate</name>
    </ligand>
</feature>
<feature type="compositionally biased region" description="Polar residues" evidence="13">
    <location>
        <begin position="482"/>
        <end position="494"/>
    </location>
</feature>
<evidence type="ECO:0000313" key="16">
    <source>
        <dbReference type="Proteomes" id="UP001293593"/>
    </source>
</evidence>
<evidence type="ECO:0000256" key="3">
    <source>
        <dbReference type="ARBA" id="ARBA00022533"/>
    </source>
</evidence>
<feature type="binding site" evidence="12">
    <location>
        <position position="318"/>
    </location>
    <ligand>
        <name>substrate</name>
    </ligand>
</feature>
<keyword evidence="6 12" id="KW-0547">Nucleotide-binding</keyword>
<evidence type="ECO:0000256" key="5">
    <source>
        <dbReference type="ARBA" id="ARBA00022723"/>
    </source>
</evidence>
<dbReference type="HAMAP" id="MF_01981">
    <property type="entry name" value="Phosphofructokinase_II_X"/>
    <property type="match status" value="1"/>
</dbReference>
<dbReference type="GO" id="GO:0003872">
    <property type="term" value="F:6-phosphofructokinase activity"/>
    <property type="evidence" value="ECO:0007669"/>
    <property type="project" value="UniProtKB-UniRule"/>
</dbReference>
<dbReference type="Proteomes" id="UP001293593">
    <property type="component" value="Unassembled WGS sequence"/>
</dbReference>
<keyword evidence="12" id="KW-0963">Cytoplasm</keyword>
<feature type="site" description="Important for substrate specificity; cannot use PPi as phosphoryl donor" evidence="12">
    <location>
        <position position="190"/>
    </location>
</feature>
<dbReference type="PANTHER" id="PTHR45770">
    <property type="entry name" value="ATP-DEPENDENT 6-PHOSPHOFRUCTOKINASE 1"/>
    <property type="match status" value="1"/>
</dbReference>
<comment type="subunit">
    <text evidence="12">Homotetramer.</text>
</comment>
<evidence type="ECO:0000256" key="13">
    <source>
        <dbReference type="SAM" id="MobiDB-lite"/>
    </source>
</evidence>
<comment type="caution">
    <text evidence="15">The sequence shown here is derived from an EMBL/GenBank/DDBJ whole genome shotgun (WGS) entry which is preliminary data.</text>
</comment>
<feature type="binding site" evidence="12">
    <location>
        <begin position="262"/>
        <end position="264"/>
    </location>
    <ligand>
        <name>substrate</name>
    </ligand>
</feature>
<evidence type="ECO:0000256" key="11">
    <source>
        <dbReference type="ARBA" id="ARBA00048070"/>
    </source>
</evidence>
<dbReference type="EMBL" id="JAWXYG010000004">
    <property type="protein sequence ID" value="KAK4274234.1"/>
    <property type="molecule type" value="Genomic_DNA"/>
</dbReference>
<dbReference type="InterPro" id="IPR035966">
    <property type="entry name" value="PKF_sf"/>
</dbReference>
<evidence type="ECO:0000259" key="14">
    <source>
        <dbReference type="Pfam" id="PF00365"/>
    </source>
</evidence>
<dbReference type="Pfam" id="PF00365">
    <property type="entry name" value="PFK"/>
    <property type="match status" value="1"/>
</dbReference>
<evidence type="ECO:0000256" key="10">
    <source>
        <dbReference type="ARBA" id="ARBA00023152"/>
    </source>
</evidence>
<sequence length="494" mass="54395">MGSQDSQMKIVHGEFGYILEDVPHFNDYIPSLHTYPNPLRSNTAYSVVKQYFVDVDDTVPQKIVVHKDSPRGVHFRRAGPRQKVYFKSDDVLACIVTCGGLCPGLNTVIREIVCGLSHMYDVNKVLGIDGGYRGFYSKNTITLTPKVVNDIHKRGGTILGTSRGGHDTAKIVDSIQDRGINQVYIIGGDGTQKGAAVIYEEIRRRGLKVAIAGIPKTIDNDIPVIDKSFGFDTAVEEAQRAINAAHVEAESIENGIGVVKLMGRHCGLIAMYATLASRDVDCCLIPESPFYLEGKGGLFEFIERRLKENGHMVIVIAEGAGQDLLTESMQAANQKDASGNKLLQDVGLWISQRIRDHFARQNKMAITLKYIDPTYMIRAIPSNASDNVYCTLLAQSAVHGAMAGYTGFTVGLVNGRHTYIPFNRITERQNNVVITDRMWARLLSSTNQPSFLSPKDVNEAEKEKPPPTQLLDNGNCEDGRQSGKQADSNYGTKN</sequence>
<proteinExistence type="inferred from homology"/>
<dbReference type="InterPro" id="IPR012004">
    <property type="entry name" value="PyroP-dep_PFK_TP0108"/>
</dbReference>
<dbReference type="GO" id="GO:0005737">
    <property type="term" value="C:cytoplasm"/>
    <property type="evidence" value="ECO:0007669"/>
    <property type="project" value="UniProtKB-SubCell"/>
</dbReference>
<dbReference type="NCBIfam" id="NF005301">
    <property type="entry name" value="PRK06830.1"/>
    <property type="match status" value="1"/>
</dbReference>
<evidence type="ECO:0000313" key="15">
    <source>
        <dbReference type="EMBL" id="KAK4274234.1"/>
    </source>
</evidence>
<evidence type="ECO:0000256" key="4">
    <source>
        <dbReference type="ARBA" id="ARBA00022679"/>
    </source>
</evidence>
<dbReference type="PIRSF" id="PIRSF000534">
    <property type="entry name" value="PPi_PFK_TP0108"/>
    <property type="match status" value="1"/>
</dbReference>
<comment type="cofactor">
    <cofactor evidence="1 12">
        <name>Mg(2+)</name>
        <dbReference type="ChEBI" id="CHEBI:18420"/>
    </cofactor>
</comment>
<dbReference type="GO" id="GO:0005524">
    <property type="term" value="F:ATP binding"/>
    <property type="evidence" value="ECO:0007669"/>
    <property type="project" value="UniProtKB-KW"/>
</dbReference>
<feature type="region of interest" description="Disordered" evidence="13">
    <location>
        <begin position="450"/>
        <end position="494"/>
    </location>
</feature>
<feature type="binding site" evidence="12">
    <location>
        <begin position="217"/>
        <end position="219"/>
    </location>
    <ligand>
        <name>substrate</name>
    </ligand>
</feature>
<organism evidence="15 16">
    <name type="scientific">Acacia crassicarpa</name>
    <name type="common">northern wattle</name>
    <dbReference type="NCBI Taxonomy" id="499986"/>
    <lineage>
        <taxon>Eukaryota</taxon>
        <taxon>Viridiplantae</taxon>
        <taxon>Streptophyta</taxon>
        <taxon>Embryophyta</taxon>
        <taxon>Tracheophyta</taxon>
        <taxon>Spermatophyta</taxon>
        <taxon>Magnoliopsida</taxon>
        <taxon>eudicotyledons</taxon>
        <taxon>Gunneridae</taxon>
        <taxon>Pentapetalae</taxon>
        <taxon>rosids</taxon>
        <taxon>fabids</taxon>
        <taxon>Fabales</taxon>
        <taxon>Fabaceae</taxon>
        <taxon>Caesalpinioideae</taxon>
        <taxon>mimosoid clade</taxon>
        <taxon>Acacieae</taxon>
        <taxon>Acacia</taxon>
    </lineage>
</organism>
<evidence type="ECO:0000256" key="8">
    <source>
        <dbReference type="ARBA" id="ARBA00022840"/>
    </source>
</evidence>
<dbReference type="InterPro" id="IPR050929">
    <property type="entry name" value="PFKA"/>
</dbReference>
<comment type="subcellular location">
    <subcellularLocation>
        <location evidence="12">Cytoplasm</location>
    </subcellularLocation>
</comment>
<evidence type="ECO:0000256" key="7">
    <source>
        <dbReference type="ARBA" id="ARBA00022777"/>
    </source>
</evidence>
<keyword evidence="4 12" id="KW-0808">Transferase</keyword>
<feature type="domain" description="Phosphofructokinase" evidence="14">
    <location>
        <begin position="94"/>
        <end position="399"/>
    </location>
</feature>
<dbReference type="FunFam" id="3.40.50.450:FF:000002">
    <property type="entry name" value="ATP-dependent 6-phosphofructokinase"/>
    <property type="match status" value="1"/>
</dbReference>
<comment type="pathway">
    <text evidence="12">Carbohydrate degradation; glycolysis; D-glyceraldehyde 3-phosphate and glycerone phosphate from D-glucose: step 3/4.</text>
</comment>
<accession>A0AAE1KG90</accession>
<keyword evidence="7 12" id="KW-0418">Kinase</keyword>
<keyword evidence="10 12" id="KW-0324">Glycolysis</keyword>
<evidence type="ECO:0000256" key="12">
    <source>
        <dbReference type="HAMAP-Rule" id="MF_03186"/>
    </source>
</evidence>
<keyword evidence="8 12" id="KW-0067">ATP-binding</keyword>
<dbReference type="GO" id="GO:0006002">
    <property type="term" value="P:fructose 6-phosphate metabolic process"/>
    <property type="evidence" value="ECO:0007669"/>
    <property type="project" value="InterPro"/>
</dbReference>
<comment type="activity regulation">
    <text evidence="12">Allosterically activated by AMP.</text>
</comment>
<protein>
    <recommendedName>
        <fullName evidence="12">ATP-dependent 6-phosphofructokinase</fullName>
        <shortName evidence="12">ATP-PFK</shortName>
        <shortName evidence="12">Phosphofructokinase</shortName>
        <ecNumber evidence="12">2.7.1.11</ecNumber>
    </recommendedName>
    <alternativeName>
        <fullName evidence="12">Phosphohexokinase</fullName>
    </alternativeName>
</protein>
<dbReference type="EC" id="2.7.1.11" evidence="12"/>
<evidence type="ECO:0000256" key="6">
    <source>
        <dbReference type="ARBA" id="ARBA00022741"/>
    </source>
</evidence>
<feature type="compositionally biased region" description="Basic and acidic residues" evidence="13">
    <location>
        <begin position="456"/>
        <end position="465"/>
    </location>
</feature>
<comment type="catalytic activity">
    <reaction evidence="11 12">
        <text>beta-D-fructose 6-phosphate + ATP = beta-D-fructose 1,6-bisphosphate + ADP + H(+)</text>
        <dbReference type="Rhea" id="RHEA:16109"/>
        <dbReference type="ChEBI" id="CHEBI:15378"/>
        <dbReference type="ChEBI" id="CHEBI:30616"/>
        <dbReference type="ChEBI" id="CHEBI:32966"/>
        <dbReference type="ChEBI" id="CHEBI:57634"/>
        <dbReference type="ChEBI" id="CHEBI:456216"/>
        <dbReference type="EC" id="2.7.1.11"/>
    </reaction>
</comment>
<dbReference type="InterPro" id="IPR000023">
    <property type="entry name" value="Phosphofructokinase_dom"/>
</dbReference>
<comment type="similarity">
    <text evidence="12">Belongs to the phosphofructokinase type A (PFKA) family. PPi-dependent PFK group II subfamily. Atypical ATP-dependent clade 'X' sub-subfamily.</text>
</comment>
<name>A0AAE1KG90_9FABA</name>
<feature type="binding site" evidence="12">
    <location>
        <begin position="188"/>
        <end position="191"/>
    </location>
    <ligand>
        <name>ATP</name>
        <dbReference type="ChEBI" id="CHEBI:30616"/>
    </ligand>
</feature>
<evidence type="ECO:0000256" key="9">
    <source>
        <dbReference type="ARBA" id="ARBA00022842"/>
    </source>
</evidence>
<feature type="binding site" evidence="12">
    <location>
        <position position="100"/>
    </location>
    <ligand>
        <name>ATP</name>
        <dbReference type="ChEBI" id="CHEBI:30616"/>
    </ligand>
</feature>
<dbReference type="InterPro" id="IPR022953">
    <property type="entry name" value="ATP_PFK"/>
</dbReference>
<dbReference type="GO" id="GO:0046872">
    <property type="term" value="F:metal ion binding"/>
    <property type="evidence" value="ECO:0007669"/>
    <property type="project" value="UniProtKB-KW"/>
</dbReference>
<feature type="binding site" evidence="12">
    <location>
        <begin position="163"/>
        <end position="164"/>
    </location>
    <ligand>
        <name>ATP</name>
        <dbReference type="ChEBI" id="CHEBI:30616"/>
    </ligand>
</feature>
<dbReference type="SUPFAM" id="SSF53784">
    <property type="entry name" value="Phosphofructokinase"/>
    <property type="match status" value="1"/>
</dbReference>
<evidence type="ECO:0000256" key="2">
    <source>
        <dbReference type="ARBA" id="ARBA00002659"/>
    </source>
</evidence>
<gene>
    <name evidence="12" type="primary">PFK</name>
    <name evidence="15" type="ORF">QN277_017490</name>
</gene>